<keyword evidence="3" id="KW-0238">DNA-binding</keyword>
<dbReference type="InterPro" id="IPR000847">
    <property type="entry name" value="LysR_HTH_N"/>
</dbReference>
<dbReference type="GO" id="GO:0009089">
    <property type="term" value="P:lysine biosynthetic process via diaminopimelate"/>
    <property type="evidence" value="ECO:0007669"/>
    <property type="project" value="TreeGrafter"/>
</dbReference>
<dbReference type="InterPro" id="IPR036390">
    <property type="entry name" value="WH_DNA-bd_sf"/>
</dbReference>
<dbReference type="Gene3D" id="3.40.190.290">
    <property type="match status" value="1"/>
</dbReference>
<evidence type="ECO:0000259" key="5">
    <source>
        <dbReference type="PROSITE" id="PS50931"/>
    </source>
</evidence>
<accession>A0A4P6UI25</accession>
<evidence type="ECO:0000256" key="1">
    <source>
        <dbReference type="ARBA" id="ARBA00009437"/>
    </source>
</evidence>
<dbReference type="GO" id="GO:0010628">
    <property type="term" value="P:positive regulation of gene expression"/>
    <property type="evidence" value="ECO:0007669"/>
    <property type="project" value="TreeGrafter"/>
</dbReference>
<dbReference type="PANTHER" id="PTHR30427:SF1">
    <property type="entry name" value="TRANSCRIPTIONAL ACTIVATOR PROTEIN LYSR"/>
    <property type="match status" value="1"/>
</dbReference>
<dbReference type="Pfam" id="PF03466">
    <property type="entry name" value="LysR_substrate"/>
    <property type="match status" value="1"/>
</dbReference>
<organism evidence="6 7">
    <name type="scientific">Hylemonella gracilis</name>
    <dbReference type="NCBI Taxonomy" id="80880"/>
    <lineage>
        <taxon>Bacteria</taxon>
        <taxon>Pseudomonadati</taxon>
        <taxon>Pseudomonadota</taxon>
        <taxon>Betaproteobacteria</taxon>
        <taxon>Burkholderiales</taxon>
        <taxon>Comamonadaceae</taxon>
        <taxon>Hylemonella</taxon>
    </lineage>
</organism>
<keyword evidence="4" id="KW-0804">Transcription</keyword>
<evidence type="ECO:0000256" key="3">
    <source>
        <dbReference type="ARBA" id="ARBA00023125"/>
    </source>
</evidence>
<dbReference type="Gene3D" id="1.10.10.10">
    <property type="entry name" value="Winged helix-like DNA-binding domain superfamily/Winged helix DNA-binding domain"/>
    <property type="match status" value="1"/>
</dbReference>
<dbReference type="PRINTS" id="PR00039">
    <property type="entry name" value="HTHLYSR"/>
</dbReference>
<dbReference type="AlphaFoldDB" id="A0A4P6UI25"/>
<dbReference type="OrthoDB" id="110033at2"/>
<sequence length="304" mass="33092">MNLRQIEVFRATMLAGSTTDAARLLHVSQPGISRMISHIELQLGVQLFERGKGRLRPTPEAHALHAEIEQVYHGVKRIEARAQALRHGGGQTLKVLASPSLLLEVVPRTIATLAADYPEAKIYVESQLVRDMTRLLSTGEADVGISTLPVDHAPLLAKDIGGWTLSCVFLKGHHFEQQASVSLSEIWKEHLIAFSADTPQGRFLAQSSAQAARGTRPQIEVRSGQLACALVAAGGGIAIVDSLTARAWPGDQLSFRPIKRAPAYRVHAIRNPNFPGSAIEQEFVERIRKHLGTHSTARAATLTK</sequence>
<dbReference type="SUPFAM" id="SSF46785">
    <property type="entry name" value="Winged helix' DNA-binding domain"/>
    <property type="match status" value="1"/>
</dbReference>
<comment type="similarity">
    <text evidence="1">Belongs to the LysR transcriptional regulatory family.</text>
</comment>
<dbReference type="GO" id="GO:0003700">
    <property type="term" value="F:DNA-binding transcription factor activity"/>
    <property type="evidence" value="ECO:0007669"/>
    <property type="project" value="InterPro"/>
</dbReference>
<dbReference type="RefSeq" id="WP_131279095.1">
    <property type="nucleotide sequence ID" value="NZ_CP031395.1"/>
</dbReference>
<dbReference type="InterPro" id="IPR036388">
    <property type="entry name" value="WH-like_DNA-bd_sf"/>
</dbReference>
<keyword evidence="2" id="KW-0805">Transcription regulation</keyword>
<name>A0A4P6UI25_9BURK</name>
<gene>
    <name evidence="6" type="ORF">DW355_07995</name>
</gene>
<dbReference type="GO" id="GO:0043565">
    <property type="term" value="F:sequence-specific DNA binding"/>
    <property type="evidence" value="ECO:0007669"/>
    <property type="project" value="TreeGrafter"/>
</dbReference>
<dbReference type="KEGG" id="hgr:DW355_07995"/>
<evidence type="ECO:0000256" key="4">
    <source>
        <dbReference type="ARBA" id="ARBA00023163"/>
    </source>
</evidence>
<dbReference type="PANTHER" id="PTHR30427">
    <property type="entry name" value="TRANSCRIPTIONAL ACTIVATOR PROTEIN LYSR"/>
    <property type="match status" value="1"/>
</dbReference>
<dbReference type="Proteomes" id="UP000292939">
    <property type="component" value="Chromosome"/>
</dbReference>
<proteinExistence type="inferred from homology"/>
<dbReference type="SUPFAM" id="SSF53850">
    <property type="entry name" value="Periplasmic binding protein-like II"/>
    <property type="match status" value="1"/>
</dbReference>
<protein>
    <submittedName>
        <fullName evidence="6">LysR family transcriptional regulator</fullName>
    </submittedName>
</protein>
<dbReference type="InterPro" id="IPR005119">
    <property type="entry name" value="LysR_subst-bd"/>
</dbReference>
<reference evidence="6 7" key="1">
    <citation type="submission" date="2018-07" db="EMBL/GenBank/DDBJ databases">
        <title>Exploring interactions and the metabolic potential of the ultra-small soil bacteria Hylemonella gracilis.</title>
        <authorList>
            <person name="Tyc O."/>
            <person name="Kulkarni P."/>
            <person name="Gawehns F."/>
            <person name="Hundscheid M."/>
            <person name="Zweers H."/>
            <person name="Garbeva P."/>
        </authorList>
    </citation>
    <scope>NUCLEOTIDE SEQUENCE [LARGE SCALE GENOMIC DNA]</scope>
    <source>
        <strain evidence="6 7">NS1</strain>
    </source>
</reference>
<dbReference type="EMBL" id="CP031395">
    <property type="protein sequence ID" value="QBK04722.1"/>
    <property type="molecule type" value="Genomic_DNA"/>
</dbReference>
<evidence type="ECO:0000313" key="7">
    <source>
        <dbReference type="Proteomes" id="UP000292939"/>
    </source>
</evidence>
<evidence type="ECO:0000313" key="6">
    <source>
        <dbReference type="EMBL" id="QBK04722.1"/>
    </source>
</evidence>
<dbReference type="Pfam" id="PF00126">
    <property type="entry name" value="HTH_1"/>
    <property type="match status" value="1"/>
</dbReference>
<dbReference type="PROSITE" id="PS50931">
    <property type="entry name" value="HTH_LYSR"/>
    <property type="match status" value="1"/>
</dbReference>
<evidence type="ECO:0000256" key="2">
    <source>
        <dbReference type="ARBA" id="ARBA00023015"/>
    </source>
</evidence>
<feature type="domain" description="HTH lysR-type" evidence="5">
    <location>
        <begin position="1"/>
        <end position="58"/>
    </location>
</feature>